<dbReference type="InterPro" id="IPR004789">
    <property type="entry name" value="Acetalactate_synth_ssu"/>
</dbReference>
<gene>
    <name evidence="8" type="primary">ILV6_2</name>
    <name evidence="8" type="ORF">IWQ60_010224</name>
</gene>
<evidence type="ECO:0000256" key="6">
    <source>
        <dbReference type="SAM" id="MobiDB-lite"/>
    </source>
</evidence>
<dbReference type="PANTHER" id="PTHR31242:SF2">
    <property type="entry name" value="ACETOLACTATE SYNTHASE SMALL SUBUNIT, MITOCHONDRIAL"/>
    <property type="match status" value="1"/>
</dbReference>
<dbReference type="CDD" id="cd04878">
    <property type="entry name" value="ACT_AHAS"/>
    <property type="match status" value="1"/>
</dbReference>
<evidence type="ECO:0000313" key="8">
    <source>
        <dbReference type="EMBL" id="KAJ1911256.1"/>
    </source>
</evidence>
<dbReference type="GO" id="GO:0008652">
    <property type="term" value="P:amino acid biosynthetic process"/>
    <property type="evidence" value="ECO:0007669"/>
    <property type="project" value="UniProtKB-KW"/>
</dbReference>
<feature type="domain" description="ACT" evidence="7">
    <location>
        <begin position="100"/>
        <end position="180"/>
    </location>
</feature>
<dbReference type="InterPro" id="IPR019455">
    <property type="entry name" value="Acetolactate_synth_ssu_C"/>
</dbReference>
<dbReference type="GO" id="GO:0005948">
    <property type="term" value="C:acetolactate synthase complex"/>
    <property type="evidence" value="ECO:0007669"/>
    <property type="project" value="TreeGrafter"/>
</dbReference>
<name>A0A9W8DNW1_9FUNG</name>
<dbReference type="GO" id="GO:0009082">
    <property type="term" value="P:branched-chain amino acid biosynthetic process"/>
    <property type="evidence" value="ECO:0007669"/>
    <property type="project" value="UniProtKB-KW"/>
</dbReference>
<comment type="similarity">
    <text evidence="3">Belongs to the acetolactate synthase small subunit family.</text>
</comment>
<keyword evidence="9" id="KW-1185">Reference proteome</keyword>
<dbReference type="EC" id="2.2.1.6" evidence="8"/>
<dbReference type="PANTHER" id="PTHR31242">
    <property type="entry name" value="ACETOLACTATE SYNTHASE SMALL SUBUNIT, MITOCHONDRIAL"/>
    <property type="match status" value="1"/>
</dbReference>
<keyword evidence="8" id="KW-0808">Transferase</keyword>
<dbReference type="Gene3D" id="3.30.70.1150">
    <property type="entry name" value="ACT-like. Chain A, domain 2"/>
    <property type="match status" value="1"/>
</dbReference>
<comment type="pathway">
    <text evidence="2">Amino-acid biosynthesis; L-valine biosynthesis; L-valine from pyruvate: step 1/4.</text>
</comment>
<dbReference type="InterPro" id="IPR054480">
    <property type="entry name" value="AHAS_small-like_ACT"/>
</dbReference>
<evidence type="ECO:0000256" key="2">
    <source>
        <dbReference type="ARBA" id="ARBA00005025"/>
    </source>
</evidence>
<dbReference type="PROSITE" id="PS51671">
    <property type="entry name" value="ACT"/>
    <property type="match status" value="1"/>
</dbReference>
<dbReference type="InterPro" id="IPR027271">
    <property type="entry name" value="Acetolactate_synth/TF_NikR_C"/>
</dbReference>
<keyword evidence="5" id="KW-0100">Branched-chain amino acid biosynthesis</keyword>
<dbReference type="Pfam" id="PF22629">
    <property type="entry name" value="ACT_AHAS_ss"/>
    <property type="match status" value="1"/>
</dbReference>
<evidence type="ECO:0000313" key="9">
    <source>
        <dbReference type="Proteomes" id="UP001150569"/>
    </source>
</evidence>
<dbReference type="NCBIfam" id="TIGR00119">
    <property type="entry name" value="acolac_sm"/>
    <property type="match status" value="1"/>
</dbReference>
<dbReference type="InterPro" id="IPR002912">
    <property type="entry name" value="ACT_dom"/>
</dbReference>
<dbReference type="GO" id="GO:0042645">
    <property type="term" value="C:mitochondrial nucleoid"/>
    <property type="evidence" value="ECO:0007669"/>
    <property type="project" value="TreeGrafter"/>
</dbReference>
<dbReference type="Gene3D" id="3.30.70.260">
    <property type="match status" value="1"/>
</dbReference>
<protein>
    <submittedName>
        <fullName evidence="8">Acetolactate synthase, regulatory subunit</fullName>
        <ecNumber evidence="8">2.2.1.6</ecNumber>
    </submittedName>
</protein>
<sequence length="343" mass="37383">MVLPCSLLAQAGAQRAVLRPLASPAKWAQLVQKPQAQRFQSTRSSTTANSYKLSHPQAGTVASPYRKKFAAPPPITAEEAVSNILYNTPTSKAPVESKHILDCLAQDEPGVLSRVTGIMAARGYNIDTLVASKTEVPGLSRMTIVLKGERMMMVQAKRQLEDLVPIWAVLDYTDTKLIQRELLLAKVSILGPEHAIPQVRAYRHSKEEMAHDPVYEETLASGGGAAEAADQHHHERYATTPSASESLLLSHRNLKALRELTSLFQGRIVDVSAESIAIELSAKSERVDAFLSLIRPFGILEAVRSGLMVMPRSQQLSMYEDDPASDDVVGQATVVDDTMLPPG</sequence>
<comment type="pathway">
    <text evidence="1">Amino-acid biosynthesis; L-isoleucine biosynthesis; L-isoleucine from 2-oxobutanoate: step 1/4.</text>
</comment>
<evidence type="ECO:0000256" key="5">
    <source>
        <dbReference type="ARBA" id="ARBA00023304"/>
    </source>
</evidence>
<evidence type="ECO:0000256" key="3">
    <source>
        <dbReference type="ARBA" id="ARBA00006341"/>
    </source>
</evidence>
<dbReference type="InterPro" id="IPR045865">
    <property type="entry name" value="ACT-like_dom_sf"/>
</dbReference>
<dbReference type="GO" id="GO:1990610">
    <property type="term" value="F:acetolactate synthase regulator activity"/>
    <property type="evidence" value="ECO:0007669"/>
    <property type="project" value="InterPro"/>
</dbReference>
<dbReference type="OrthoDB" id="2013116at2759"/>
<dbReference type="FunFam" id="3.30.70.260:FF:000001">
    <property type="entry name" value="Acetolactate synthase, small subunit"/>
    <property type="match status" value="1"/>
</dbReference>
<dbReference type="GO" id="GO:0003984">
    <property type="term" value="F:acetolactate synthase activity"/>
    <property type="evidence" value="ECO:0007669"/>
    <property type="project" value="UniProtKB-EC"/>
</dbReference>
<reference evidence="8" key="1">
    <citation type="submission" date="2022-07" db="EMBL/GenBank/DDBJ databases">
        <title>Phylogenomic reconstructions and comparative analyses of Kickxellomycotina fungi.</title>
        <authorList>
            <person name="Reynolds N.K."/>
            <person name="Stajich J.E."/>
            <person name="Barry K."/>
            <person name="Grigoriev I.V."/>
            <person name="Crous P."/>
            <person name="Smith M.E."/>
        </authorList>
    </citation>
    <scope>NUCLEOTIDE SEQUENCE</scope>
    <source>
        <strain evidence="8">RSA 861</strain>
    </source>
</reference>
<dbReference type="InterPro" id="IPR039557">
    <property type="entry name" value="AHAS_ACT"/>
</dbReference>
<organism evidence="8 9">
    <name type="scientific">Tieghemiomyces parasiticus</name>
    <dbReference type="NCBI Taxonomy" id="78921"/>
    <lineage>
        <taxon>Eukaryota</taxon>
        <taxon>Fungi</taxon>
        <taxon>Fungi incertae sedis</taxon>
        <taxon>Zoopagomycota</taxon>
        <taxon>Kickxellomycotina</taxon>
        <taxon>Dimargaritomycetes</taxon>
        <taxon>Dimargaritales</taxon>
        <taxon>Dimargaritaceae</taxon>
        <taxon>Tieghemiomyces</taxon>
    </lineage>
</organism>
<comment type="caution">
    <text evidence="8">The sequence shown here is derived from an EMBL/GenBank/DDBJ whole genome shotgun (WGS) entry which is preliminary data.</text>
</comment>
<feature type="region of interest" description="Disordered" evidence="6">
    <location>
        <begin position="220"/>
        <end position="242"/>
    </location>
</feature>
<dbReference type="EMBL" id="JANBPT010000951">
    <property type="protein sequence ID" value="KAJ1911256.1"/>
    <property type="molecule type" value="Genomic_DNA"/>
</dbReference>
<evidence type="ECO:0000256" key="4">
    <source>
        <dbReference type="ARBA" id="ARBA00022605"/>
    </source>
</evidence>
<keyword evidence="4" id="KW-0028">Amino-acid biosynthesis</keyword>
<evidence type="ECO:0000259" key="7">
    <source>
        <dbReference type="PROSITE" id="PS51671"/>
    </source>
</evidence>
<accession>A0A9W8DNW1</accession>
<dbReference type="SUPFAM" id="SSF55021">
    <property type="entry name" value="ACT-like"/>
    <property type="match status" value="2"/>
</dbReference>
<dbReference type="InterPro" id="IPR053050">
    <property type="entry name" value="ALS_regulatory_subunit"/>
</dbReference>
<dbReference type="Proteomes" id="UP001150569">
    <property type="component" value="Unassembled WGS sequence"/>
</dbReference>
<dbReference type="AlphaFoldDB" id="A0A9W8DNW1"/>
<proteinExistence type="inferred from homology"/>
<evidence type="ECO:0000256" key="1">
    <source>
        <dbReference type="ARBA" id="ARBA00004974"/>
    </source>
</evidence>
<dbReference type="Pfam" id="PF10369">
    <property type="entry name" value="ALS_ss_C"/>
    <property type="match status" value="1"/>
</dbReference>